<gene>
    <name evidence="2" type="ORF">CCON33237_0149</name>
</gene>
<proteinExistence type="predicted"/>
<dbReference type="AlphaFoldDB" id="A0A0M4SLA4"/>
<dbReference type="Proteomes" id="UP000066049">
    <property type="component" value="Chromosome"/>
</dbReference>
<sequence length="181" mass="20772">MKKFLAFIALPALLLAATQYFEPVQIKFDNRLYSLAYSAKPVPNLFTQEYLLPGEKLESFSYMLSLNTLKFDATPEQAVEQKINDLKELKAKGLKVAYKKGSLVNEIYLDITIFSNLNGVPTAEHSIYRYTKQSRNLVLFTIQRRAYKKEGIQRFAANFTIESQDFSKKALATPFPQIINR</sequence>
<dbReference type="EMBL" id="CP012541">
    <property type="protein sequence ID" value="ALF46871.1"/>
    <property type="molecule type" value="Genomic_DNA"/>
</dbReference>
<evidence type="ECO:0000313" key="3">
    <source>
        <dbReference type="Proteomes" id="UP000066049"/>
    </source>
</evidence>
<dbReference type="GeneID" id="28661817"/>
<evidence type="ECO:0000313" key="2">
    <source>
        <dbReference type="EMBL" id="ALF46871.1"/>
    </source>
</evidence>
<name>A0A0M4SLA4_9BACT</name>
<protein>
    <submittedName>
        <fullName evidence="2">Uncharacterized protein</fullName>
    </submittedName>
</protein>
<feature type="chain" id="PRO_5005801615" evidence="1">
    <location>
        <begin position="22"/>
        <end position="181"/>
    </location>
</feature>
<dbReference type="PATRIC" id="fig|199.248.peg.172"/>
<feature type="signal peptide" evidence="1">
    <location>
        <begin position="1"/>
        <end position="21"/>
    </location>
</feature>
<reference evidence="3" key="1">
    <citation type="submission" date="2015-08" db="EMBL/GenBank/DDBJ databases">
        <title>Comparative genomics of the Campylobacter concisus group.</title>
        <authorList>
            <person name="Miller W.G."/>
            <person name="Yee E."/>
            <person name="Chapman M.H."/>
            <person name="Huynh S."/>
            <person name="Bono J.L."/>
            <person name="On S.L.W."/>
            <person name="St Leger J."/>
            <person name="Foster G."/>
            <person name="Parker C.T."/>
        </authorList>
    </citation>
    <scope>NUCLEOTIDE SEQUENCE [LARGE SCALE GENOMIC DNA]</scope>
    <source>
        <strain evidence="3">ATCC 33237</strain>
    </source>
</reference>
<organism evidence="2 3">
    <name type="scientific">Campylobacter concisus</name>
    <dbReference type="NCBI Taxonomy" id="199"/>
    <lineage>
        <taxon>Bacteria</taxon>
        <taxon>Pseudomonadati</taxon>
        <taxon>Campylobacterota</taxon>
        <taxon>Epsilonproteobacteria</taxon>
        <taxon>Campylobacterales</taxon>
        <taxon>Campylobacteraceae</taxon>
        <taxon>Campylobacter</taxon>
    </lineage>
</organism>
<keyword evidence="1" id="KW-0732">Signal</keyword>
<accession>A0A0M4SLA4</accession>
<evidence type="ECO:0000256" key="1">
    <source>
        <dbReference type="SAM" id="SignalP"/>
    </source>
</evidence>
<dbReference type="RefSeq" id="WP_054195977.1">
    <property type="nucleotide sequence ID" value="NZ_CABMKQ010000024.1"/>
</dbReference>
<dbReference type="KEGG" id="ccoc:CCON33237_0149"/>